<accession>A0AA96LMT4</accession>
<dbReference type="RefSeq" id="WP_314799154.1">
    <property type="nucleotide sequence ID" value="NZ_CP130319.1"/>
</dbReference>
<gene>
    <name evidence="2" type="ORF">MJB10_23400</name>
</gene>
<evidence type="ECO:0000313" key="2">
    <source>
        <dbReference type="EMBL" id="WNR44007.1"/>
    </source>
</evidence>
<name>A0AA96LMT4_9BACL</name>
<dbReference type="KEGG" id="proo:MJB10_23400"/>
<feature type="region of interest" description="Disordered" evidence="1">
    <location>
        <begin position="1"/>
        <end position="29"/>
    </location>
</feature>
<dbReference type="Proteomes" id="UP001304650">
    <property type="component" value="Chromosome"/>
</dbReference>
<sequence>MCASKDREWPNSAAHPAEASGTGGLAPFWGVKATNLTPVHVNKAREEP</sequence>
<keyword evidence="3" id="KW-1185">Reference proteome</keyword>
<dbReference type="AlphaFoldDB" id="A0AA96LMT4"/>
<reference evidence="2" key="1">
    <citation type="submission" date="2022-02" db="EMBL/GenBank/DDBJ databases">
        <title>Paenibacillus sp. MBLB1832 Whole Genome Shotgun Sequencing.</title>
        <authorList>
            <person name="Hwang C.Y."/>
            <person name="Cho E.-S."/>
            <person name="Seo M.-J."/>
        </authorList>
    </citation>
    <scope>NUCLEOTIDE SEQUENCE</scope>
    <source>
        <strain evidence="2">MBLB1832</strain>
    </source>
</reference>
<evidence type="ECO:0000256" key="1">
    <source>
        <dbReference type="SAM" id="MobiDB-lite"/>
    </source>
</evidence>
<protein>
    <submittedName>
        <fullName evidence="2">Uncharacterized protein</fullName>
    </submittedName>
</protein>
<organism evidence="2 3">
    <name type="scientific">Paenibacillus roseopurpureus</name>
    <dbReference type="NCBI Taxonomy" id="2918901"/>
    <lineage>
        <taxon>Bacteria</taxon>
        <taxon>Bacillati</taxon>
        <taxon>Bacillota</taxon>
        <taxon>Bacilli</taxon>
        <taxon>Bacillales</taxon>
        <taxon>Paenibacillaceae</taxon>
        <taxon>Paenibacillus</taxon>
    </lineage>
</organism>
<dbReference type="EMBL" id="CP130319">
    <property type="protein sequence ID" value="WNR44007.1"/>
    <property type="molecule type" value="Genomic_DNA"/>
</dbReference>
<evidence type="ECO:0000313" key="3">
    <source>
        <dbReference type="Proteomes" id="UP001304650"/>
    </source>
</evidence>
<proteinExistence type="predicted"/>